<proteinExistence type="predicted"/>
<gene>
    <name evidence="2" type="ORF">SpAn4DRAFT_0963</name>
</gene>
<sequence>MIVRFVARLLVCIIVCGVTLAVTMPDVCAETRILSKDTKLHPQGWGVGDSIQFKKNTSINLNEQEEVVSGTIDKDTLLAPRGWNRVINDYYYTTVHTDFGPYYHHFYYHPFFNNDYAVSIPGYGHLLYKGGTEVLFSEQGDVISGTIANKATVRLVDEKYGFVTFKSDTILTFFNSGAVLSGTLDEDTYLRPVGWQKLLKGDNSAGFIKFSKGKTVTFNEKGELTSGTVKEDVVLLAEAGTHKGFSAGSAVEFNEIGEAKMKVKFEQSLP</sequence>
<evidence type="ECO:0000256" key="1">
    <source>
        <dbReference type="SAM" id="SignalP"/>
    </source>
</evidence>
<evidence type="ECO:0000313" key="2">
    <source>
        <dbReference type="EMBL" id="CQR74501.1"/>
    </source>
</evidence>
<dbReference type="RefSeq" id="WP_021170485.1">
    <property type="nucleotide sequence ID" value="NZ_CTRP01000014.1"/>
</dbReference>
<feature type="signal peptide" evidence="1">
    <location>
        <begin position="1"/>
        <end position="21"/>
    </location>
</feature>
<evidence type="ECO:0000313" key="3">
    <source>
        <dbReference type="Proteomes" id="UP000049855"/>
    </source>
</evidence>
<dbReference type="Proteomes" id="UP000049855">
    <property type="component" value="Unassembled WGS sequence"/>
</dbReference>
<dbReference type="EMBL" id="CTRP01000014">
    <property type="protein sequence ID" value="CQR74501.1"/>
    <property type="molecule type" value="Genomic_DNA"/>
</dbReference>
<name>A0A0U1L467_9FIRM</name>
<dbReference type="AlphaFoldDB" id="A0A0U1L467"/>
<protein>
    <submittedName>
        <fullName evidence="2">Uncharacterized protein</fullName>
    </submittedName>
</protein>
<keyword evidence="3" id="KW-1185">Reference proteome</keyword>
<reference evidence="3" key="1">
    <citation type="submission" date="2015-03" db="EMBL/GenBank/DDBJ databases">
        <authorList>
            <person name="Nijsse Bart"/>
        </authorList>
    </citation>
    <scope>NUCLEOTIDE SEQUENCE [LARGE SCALE GENOMIC DNA]</scope>
</reference>
<feature type="chain" id="PRO_5039448491" evidence="1">
    <location>
        <begin position="22"/>
        <end position="270"/>
    </location>
</feature>
<organism evidence="2 3">
    <name type="scientific">Sporomusa ovata</name>
    <dbReference type="NCBI Taxonomy" id="2378"/>
    <lineage>
        <taxon>Bacteria</taxon>
        <taxon>Bacillati</taxon>
        <taxon>Bacillota</taxon>
        <taxon>Negativicutes</taxon>
        <taxon>Selenomonadales</taxon>
        <taxon>Sporomusaceae</taxon>
        <taxon>Sporomusa</taxon>
    </lineage>
</organism>
<keyword evidence="1" id="KW-0732">Signal</keyword>
<accession>A0A0U1L467</accession>